<evidence type="ECO:0000256" key="5">
    <source>
        <dbReference type="ARBA" id="ARBA00023242"/>
    </source>
</evidence>
<dbReference type="InterPro" id="IPR023214">
    <property type="entry name" value="HAD_sf"/>
</dbReference>
<evidence type="ECO:0000259" key="7">
    <source>
        <dbReference type="Pfam" id="PF17913"/>
    </source>
</evidence>
<dbReference type="EMBL" id="JAIWYP010000001">
    <property type="protein sequence ID" value="KAH3882362.1"/>
    <property type="molecule type" value="Genomic_DNA"/>
</dbReference>
<dbReference type="SUPFAM" id="SSF49879">
    <property type="entry name" value="SMAD/FHA domain"/>
    <property type="match status" value="1"/>
</dbReference>
<evidence type="ECO:0000256" key="6">
    <source>
        <dbReference type="SAM" id="MobiDB-lite"/>
    </source>
</evidence>
<dbReference type="FunFam" id="3.40.50.1000:FF:000078">
    <property type="entry name" value="Bifunctional polynucleotide phosphatase/kinase"/>
    <property type="match status" value="1"/>
</dbReference>
<accession>A0A9D4RXL5</accession>
<name>A0A9D4RXL5_DREPO</name>
<comment type="caution">
    <text evidence="8">The sequence shown here is derived from an EMBL/GenBank/DDBJ whole genome shotgun (WGS) entry which is preliminary data.</text>
</comment>
<dbReference type="CDD" id="cd01625">
    <property type="entry name" value="HAD_PNP"/>
    <property type="match status" value="1"/>
</dbReference>
<dbReference type="InterPro" id="IPR027417">
    <property type="entry name" value="P-loop_NTPase"/>
</dbReference>
<feature type="region of interest" description="Disordered" evidence="6">
    <location>
        <begin position="108"/>
        <end position="335"/>
    </location>
</feature>
<reference evidence="8" key="1">
    <citation type="journal article" date="2019" name="bioRxiv">
        <title>The Genome of the Zebra Mussel, Dreissena polymorpha: A Resource for Invasive Species Research.</title>
        <authorList>
            <person name="McCartney M.A."/>
            <person name="Auch B."/>
            <person name="Kono T."/>
            <person name="Mallez S."/>
            <person name="Zhang Y."/>
            <person name="Obille A."/>
            <person name="Becker A."/>
            <person name="Abrahante J.E."/>
            <person name="Garbe J."/>
            <person name="Badalamenti J.P."/>
            <person name="Herman A."/>
            <person name="Mangelson H."/>
            <person name="Liachko I."/>
            <person name="Sullivan S."/>
            <person name="Sone E.D."/>
            <person name="Koren S."/>
            <person name="Silverstein K.A.T."/>
            <person name="Beckman K.B."/>
            <person name="Gohl D.M."/>
        </authorList>
    </citation>
    <scope>NUCLEOTIDE SEQUENCE</scope>
    <source>
        <strain evidence="8">Duluth1</strain>
        <tissue evidence="8">Whole animal</tissue>
    </source>
</reference>
<dbReference type="GO" id="GO:0046403">
    <property type="term" value="F:polynucleotide 3'-phosphatase activity"/>
    <property type="evidence" value="ECO:0007669"/>
    <property type="project" value="TreeGrafter"/>
</dbReference>
<feature type="domain" description="PNK FHA" evidence="7">
    <location>
        <begin position="11"/>
        <end position="77"/>
    </location>
</feature>
<feature type="compositionally biased region" description="Basic and acidic residues" evidence="6">
    <location>
        <begin position="204"/>
        <end position="292"/>
    </location>
</feature>
<dbReference type="NCBIfam" id="TIGR01664">
    <property type="entry name" value="DNA-3'-Pase"/>
    <property type="match status" value="1"/>
</dbReference>
<evidence type="ECO:0000256" key="2">
    <source>
        <dbReference type="ARBA" id="ARBA00022763"/>
    </source>
</evidence>
<dbReference type="NCBIfam" id="TIGR01662">
    <property type="entry name" value="HAD-SF-IIIA"/>
    <property type="match status" value="1"/>
</dbReference>
<dbReference type="GO" id="GO:0006281">
    <property type="term" value="P:DNA repair"/>
    <property type="evidence" value="ECO:0007669"/>
    <property type="project" value="UniProtKB-KW"/>
</dbReference>
<dbReference type="AlphaFoldDB" id="A0A9D4RXL5"/>
<dbReference type="FunFam" id="3.40.50.300:FF:000737">
    <property type="entry name" value="Bifunctional polynucleotide phosphatase/kinase"/>
    <property type="match status" value="1"/>
</dbReference>
<dbReference type="Pfam" id="PF13671">
    <property type="entry name" value="AAA_33"/>
    <property type="match status" value="1"/>
</dbReference>
<keyword evidence="9" id="KW-1185">Reference proteome</keyword>
<dbReference type="Gene3D" id="2.60.200.20">
    <property type="match status" value="1"/>
</dbReference>
<dbReference type="PANTHER" id="PTHR12083:SF9">
    <property type="entry name" value="BIFUNCTIONAL POLYNUCLEOTIDE PHOSPHATASE_KINASE"/>
    <property type="match status" value="1"/>
</dbReference>
<dbReference type="Gene3D" id="3.40.50.1000">
    <property type="entry name" value="HAD superfamily/HAD-like"/>
    <property type="match status" value="1"/>
</dbReference>
<evidence type="ECO:0000313" key="9">
    <source>
        <dbReference type="Proteomes" id="UP000828390"/>
    </source>
</evidence>
<dbReference type="GO" id="GO:0005634">
    <property type="term" value="C:nucleus"/>
    <property type="evidence" value="ECO:0007669"/>
    <property type="project" value="UniProtKB-SubCell"/>
</dbReference>
<dbReference type="PANTHER" id="PTHR12083">
    <property type="entry name" value="BIFUNCTIONAL POLYNUCLEOTIDE PHOSPHATASE/KINASE"/>
    <property type="match status" value="1"/>
</dbReference>
<dbReference type="GO" id="GO:0003690">
    <property type="term" value="F:double-stranded DNA binding"/>
    <property type="evidence" value="ECO:0007669"/>
    <property type="project" value="TreeGrafter"/>
</dbReference>
<feature type="compositionally biased region" description="Basic and acidic residues" evidence="6">
    <location>
        <begin position="138"/>
        <end position="195"/>
    </location>
</feature>
<dbReference type="InterPro" id="IPR036412">
    <property type="entry name" value="HAD-like_sf"/>
</dbReference>
<evidence type="ECO:0000256" key="1">
    <source>
        <dbReference type="ARBA" id="ARBA00004123"/>
    </source>
</evidence>
<keyword evidence="2" id="KW-0227">DNA damage</keyword>
<comment type="subcellular location">
    <subcellularLocation>
        <location evidence="1">Nucleus</location>
    </subcellularLocation>
</comment>
<dbReference type="SUPFAM" id="SSF52540">
    <property type="entry name" value="P-loop containing nucleoside triphosphate hydrolases"/>
    <property type="match status" value="1"/>
</dbReference>
<dbReference type="InterPro" id="IPR041388">
    <property type="entry name" value="FHA_2"/>
</dbReference>
<reference evidence="8" key="2">
    <citation type="submission" date="2020-11" db="EMBL/GenBank/DDBJ databases">
        <authorList>
            <person name="McCartney M.A."/>
            <person name="Auch B."/>
            <person name="Kono T."/>
            <person name="Mallez S."/>
            <person name="Becker A."/>
            <person name="Gohl D.M."/>
            <person name="Silverstein K.A.T."/>
            <person name="Koren S."/>
            <person name="Bechman K.B."/>
            <person name="Herman A."/>
            <person name="Abrahante J.E."/>
            <person name="Garbe J."/>
        </authorList>
    </citation>
    <scope>NUCLEOTIDE SEQUENCE</scope>
    <source>
        <strain evidence="8">Duluth1</strain>
        <tissue evidence="8">Whole animal</tissue>
    </source>
</reference>
<keyword evidence="3" id="KW-0378">Hydrolase</keyword>
<dbReference type="Proteomes" id="UP000828390">
    <property type="component" value="Unassembled WGS sequence"/>
</dbReference>
<keyword evidence="4" id="KW-0234">DNA repair</keyword>
<dbReference type="GO" id="GO:0046404">
    <property type="term" value="F:ATP-dependent polydeoxyribonucleotide 5'-hydroxyl-kinase activity"/>
    <property type="evidence" value="ECO:0007669"/>
    <property type="project" value="TreeGrafter"/>
</dbReference>
<feature type="compositionally biased region" description="Basic residues" evidence="6">
    <location>
        <begin position="127"/>
        <end position="137"/>
    </location>
</feature>
<evidence type="ECO:0000313" key="8">
    <source>
        <dbReference type="EMBL" id="KAH3882362.1"/>
    </source>
</evidence>
<dbReference type="InterPro" id="IPR006551">
    <property type="entry name" value="Polynucleotide_phosphatase"/>
</dbReference>
<organism evidence="8 9">
    <name type="scientific">Dreissena polymorpha</name>
    <name type="common">Zebra mussel</name>
    <name type="synonym">Mytilus polymorpha</name>
    <dbReference type="NCBI Taxonomy" id="45954"/>
    <lineage>
        <taxon>Eukaryota</taxon>
        <taxon>Metazoa</taxon>
        <taxon>Spiralia</taxon>
        <taxon>Lophotrochozoa</taxon>
        <taxon>Mollusca</taxon>
        <taxon>Bivalvia</taxon>
        <taxon>Autobranchia</taxon>
        <taxon>Heteroconchia</taxon>
        <taxon>Euheterodonta</taxon>
        <taxon>Imparidentia</taxon>
        <taxon>Neoheterodontei</taxon>
        <taxon>Myida</taxon>
        <taxon>Dreissenoidea</taxon>
        <taxon>Dreissenidae</taxon>
        <taxon>Dreissena</taxon>
    </lineage>
</organism>
<dbReference type="InterPro" id="IPR013954">
    <property type="entry name" value="PNK3P"/>
</dbReference>
<evidence type="ECO:0000256" key="3">
    <source>
        <dbReference type="ARBA" id="ARBA00022801"/>
    </source>
</evidence>
<dbReference type="Pfam" id="PF08645">
    <property type="entry name" value="PNK3P"/>
    <property type="match status" value="1"/>
</dbReference>
<sequence>MESNYKWSMTVVCPNGNHDPIKLRHMEAAFLGRSPMTRIVDPRCSRKQVQLIANLETGDVEAIQLGENSSALDGIEMIKNKVYKMNSKSVLQVLTGFFPQKLVIVRNENKQDREKHKSDSEMYNADKRHRSSHKDKQRRSDSESSKTELSKKRSHSQDGSEVPFKKPKLESDSKTGNVDKEEKVNRKRSQSHDGYKVPFKKPHHESDSKKANDKDKESNKKRSHSHDVNEVSFKKPNLESDSTKGIDKDKEVNKKRSHSHDGNEVPFKKPKLENESKKGNINNDEDHLKDVSSKLALLKSNVKNNTSKESSVTENKETKGEQKHSSGSSPKSVTESRWEQIDSLYVYTTKDLQDRKKVAAFDIDGTIITTKSGKVFATNADDWRLLYRTETLKKLAYLHDSGFKIVFFTNQMGVSKGKTNIEELKTKFIKVVKEVGVPVQILVATKGGLNRKPCTGMWTHLTKHLNSGLDVDLSQSFYVGDAAGRPKGWMPKMKKDFSSSDRLFALNVGLQFFTPEEYFLGYPTNKFNMPEFDPRMLNPSSDLLDPKSAAVTTPGRELIVLVGSPASGKSFFAKEYMESKGYIVVNRDILKSWQKCVAACTDGLKKGQSVVVDNTNPDVESRKRYIVAAKTNGVPCRCFVFTTTIQHARHNERFREITDKTHQPINDMILNSYKGKYHEPTLSEGLKEIVKVNFVPKFKDKKMEILYRNFLLENQKYRLSE</sequence>
<proteinExistence type="predicted"/>
<keyword evidence="5" id="KW-0539">Nucleus</keyword>
<feature type="compositionally biased region" description="Basic and acidic residues" evidence="6">
    <location>
        <begin position="314"/>
        <end position="324"/>
    </location>
</feature>
<protein>
    <recommendedName>
        <fullName evidence="7">PNK FHA domain-containing protein</fullName>
    </recommendedName>
</protein>
<dbReference type="SUPFAM" id="SSF56784">
    <property type="entry name" value="HAD-like"/>
    <property type="match status" value="1"/>
</dbReference>
<dbReference type="InterPro" id="IPR008984">
    <property type="entry name" value="SMAD_FHA_dom_sf"/>
</dbReference>
<dbReference type="Pfam" id="PF17913">
    <property type="entry name" value="FHA_2"/>
    <property type="match status" value="1"/>
</dbReference>
<evidence type="ECO:0000256" key="4">
    <source>
        <dbReference type="ARBA" id="ARBA00023204"/>
    </source>
</evidence>
<gene>
    <name evidence="8" type="ORF">DPMN_006297</name>
</gene>
<feature type="compositionally biased region" description="Basic and acidic residues" evidence="6">
    <location>
        <begin position="108"/>
        <end position="126"/>
    </location>
</feature>
<dbReference type="InterPro" id="IPR006549">
    <property type="entry name" value="HAD-SF_hydro_IIIA"/>
</dbReference>
<feature type="compositionally biased region" description="Polar residues" evidence="6">
    <location>
        <begin position="301"/>
        <end position="313"/>
    </location>
</feature>
<dbReference type="Gene3D" id="3.40.50.300">
    <property type="entry name" value="P-loop containing nucleotide triphosphate hydrolases"/>
    <property type="match status" value="1"/>
</dbReference>